<evidence type="ECO:0000256" key="3">
    <source>
        <dbReference type="ARBA" id="ARBA00022722"/>
    </source>
</evidence>
<dbReference type="GO" id="GO:0000287">
    <property type="term" value="F:magnesium ion binding"/>
    <property type="evidence" value="ECO:0007669"/>
    <property type="project" value="UniProtKB-UniRule"/>
</dbReference>
<evidence type="ECO:0000256" key="4">
    <source>
        <dbReference type="ARBA" id="ARBA00022723"/>
    </source>
</evidence>
<comment type="caution">
    <text evidence="10">The sequence shown here is derived from an EMBL/GenBank/DDBJ whole genome shotgun (WGS) entry which is preliminary data.</text>
</comment>
<dbReference type="InterPro" id="IPR002716">
    <property type="entry name" value="PIN_dom"/>
</dbReference>
<dbReference type="GO" id="GO:0016787">
    <property type="term" value="F:hydrolase activity"/>
    <property type="evidence" value="ECO:0007669"/>
    <property type="project" value="UniProtKB-KW"/>
</dbReference>
<dbReference type="RefSeq" id="WP_191155920.1">
    <property type="nucleotide sequence ID" value="NZ_JACWUN010000010.1"/>
</dbReference>
<dbReference type="GO" id="GO:0090729">
    <property type="term" value="F:toxin activity"/>
    <property type="evidence" value="ECO:0007669"/>
    <property type="project" value="UniProtKB-KW"/>
</dbReference>
<evidence type="ECO:0000313" key="10">
    <source>
        <dbReference type="EMBL" id="MBD1400893.1"/>
    </source>
</evidence>
<dbReference type="CDD" id="cd18746">
    <property type="entry name" value="PIN_VapC4-5_FitB-like"/>
    <property type="match status" value="1"/>
</dbReference>
<comment type="function">
    <text evidence="8">Toxic component of a toxin-antitoxin (TA) system. An RNase.</text>
</comment>
<keyword evidence="4 8" id="KW-0479">Metal-binding</keyword>
<comment type="similarity">
    <text evidence="7 8">Belongs to the PINc/VapC protein family.</text>
</comment>
<dbReference type="InterPro" id="IPR022907">
    <property type="entry name" value="VapC_family"/>
</dbReference>
<gene>
    <name evidence="8" type="primary">vapC</name>
    <name evidence="10" type="ORF">ICT70_09435</name>
</gene>
<dbReference type="AlphaFoldDB" id="A0A8J6QY14"/>
<evidence type="ECO:0000256" key="5">
    <source>
        <dbReference type="ARBA" id="ARBA00022801"/>
    </source>
</evidence>
<feature type="domain" description="PIN" evidence="9">
    <location>
        <begin position="2"/>
        <end position="130"/>
    </location>
</feature>
<dbReference type="EMBL" id="JACWUN010000010">
    <property type="protein sequence ID" value="MBD1400893.1"/>
    <property type="molecule type" value="Genomic_DNA"/>
</dbReference>
<protein>
    <recommendedName>
        <fullName evidence="8">Ribonuclease VapC</fullName>
        <shortName evidence="8">RNase VapC</shortName>
        <ecNumber evidence="8">3.1.-.-</ecNumber>
    </recommendedName>
    <alternativeName>
        <fullName evidence="8">Toxin VapC</fullName>
    </alternativeName>
</protein>
<organism evidence="10 11">
    <name type="scientific">Pelovirga terrestris</name>
    <dbReference type="NCBI Taxonomy" id="2771352"/>
    <lineage>
        <taxon>Bacteria</taxon>
        <taxon>Pseudomonadati</taxon>
        <taxon>Thermodesulfobacteriota</taxon>
        <taxon>Desulfuromonadia</taxon>
        <taxon>Geobacterales</taxon>
        <taxon>Geobacteraceae</taxon>
        <taxon>Pelovirga</taxon>
    </lineage>
</organism>
<dbReference type="PANTHER" id="PTHR33653:SF1">
    <property type="entry name" value="RIBONUCLEASE VAPC2"/>
    <property type="match status" value="1"/>
</dbReference>
<dbReference type="GO" id="GO:0004540">
    <property type="term" value="F:RNA nuclease activity"/>
    <property type="evidence" value="ECO:0007669"/>
    <property type="project" value="InterPro"/>
</dbReference>
<dbReference type="InterPro" id="IPR050556">
    <property type="entry name" value="Type_II_TA_system_RNase"/>
</dbReference>
<comment type="cofactor">
    <cofactor evidence="1 8">
        <name>Mg(2+)</name>
        <dbReference type="ChEBI" id="CHEBI:18420"/>
    </cofactor>
</comment>
<keyword evidence="8" id="KW-0800">Toxin</keyword>
<dbReference type="SUPFAM" id="SSF88723">
    <property type="entry name" value="PIN domain-like"/>
    <property type="match status" value="1"/>
</dbReference>
<dbReference type="Gene3D" id="3.40.50.1010">
    <property type="entry name" value="5'-nuclease"/>
    <property type="match status" value="1"/>
</dbReference>
<feature type="binding site" evidence="8">
    <location>
        <position position="5"/>
    </location>
    <ligand>
        <name>Mg(2+)</name>
        <dbReference type="ChEBI" id="CHEBI:18420"/>
    </ligand>
</feature>
<dbReference type="Proteomes" id="UP000632828">
    <property type="component" value="Unassembled WGS sequence"/>
</dbReference>
<keyword evidence="3 8" id="KW-0540">Nuclease</keyword>
<proteinExistence type="inferred from homology"/>
<dbReference type="InterPro" id="IPR029060">
    <property type="entry name" value="PIN-like_dom_sf"/>
</dbReference>
<dbReference type="EC" id="3.1.-.-" evidence="8"/>
<dbReference type="Pfam" id="PF01850">
    <property type="entry name" value="PIN"/>
    <property type="match status" value="1"/>
</dbReference>
<evidence type="ECO:0000256" key="1">
    <source>
        <dbReference type="ARBA" id="ARBA00001946"/>
    </source>
</evidence>
<reference evidence="10" key="1">
    <citation type="submission" date="2020-09" db="EMBL/GenBank/DDBJ databases">
        <title>Pelobacter alkaliphilus sp. nov., a novel anaerobic arsenate-reducing bacterium from terrestrial mud volcano.</title>
        <authorList>
            <person name="Khomyakova M.A."/>
            <person name="Merkel A.Y."/>
            <person name="Slobodkin A.I."/>
        </authorList>
    </citation>
    <scope>NUCLEOTIDE SEQUENCE</scope>
    <source>
        <strain evidence="10">M08fum</strain>
    </source>
</reference>
<evidence type="ECO:0000256" key="2">
    <source>
        <dbReference type="ARBA" id="ARBA00022649"/>
    </source>
</evidence>
<accession>A0A8J6QY14</accession>
<feature type="binding site" evidence="8">
    <location>
        <position position="104"/>
    </location>
    <ligand>
        <name>Mg(2+)</name>
        <dbReference type="ChEBI" id="CHEBI:18420"/>
    </ligand>
</feature>
<keyword evidence="11" id="KW-1185">Reference proteome</keyword>
<dbReference type="PANTHER" id="PTHR33653">
    <property type="entry name" value="RIBONUCLEASE VAPC2"/>
    <property type="match status" value="1"/>
</dbReference>
<evidence type="ECO:0000256" key="8">
    <source>
        <dbReference type="HAMAP-Rule" id="MF_00265"/>
    </source>
</evidence>
<keyword evidence="6 8" id="KW-0460">Magnesium</keyword>
<keyword evidence="5 8" id="KW-0378">Hydrolase</keyword>
<keyword evidence="2 8" id="KW-1277">Toxin-antitoxin system</keyword>
<evidence type="ECO:0000256" key="6">
    <source>
        <dbReference type="ARBA" id="ARBA00022842"/>
    </source>
</evidence>
<dbReference type="HAMAP" id="MF_00265">
    <property type="entry name" value="VapC_Nob1"/>
    <property type="match status" value="1"/>
</dbReference>
<evidence type="ECO:0000313" key="11">
    <source>
        <dbReference type="Proteomes" id="UP000632828"/>
    </source>
</evidence>
<evidence type="ECO:0000259" key="9">
    <source>
        <dbReference type="Pfam" id="PF01850"/>
    </source>
</evidence>
<name>A0A8J6QY14_9BACT</name>
<evidence type="ECO:0000256" key="7">
    <source>
        <dbReference type="ARBA" id="ARBA00038093"/>
    </source>
</evidence>
<sequence length="152" mass="16584">MYLIDTNVVSELRKARAGKADPNVVRWADSVDASELYLSVISVQELEIGVLLVERRDAVQGAMLRTWLNDHVLPAFTGRIIPVDTRVALRSAQMHVPDPHPVRDGLIAATALVHGMTIVTRNVDDFIRTGGMVLNPWGSAMEGSTSARGKLS</sequence>